<comment type="similarity">
    <text evidence="5">Belongs to the bacterial solute-binding protein PotD/PotF family.</text>
</comment>
<dbReference type="RefSeq" id="WP_341726462.1">
    <property type="nucleotide sequence ID" value="NZ_JBBWWT010000005.1"/>
</dbReference>
<dbReference type="CDD" id="cd13659">
    <property type="entry name" value="PBP2_PotF"/>
    <property type="match status" value="1"/>
</dbReference>
<feature type="chain" id="PRO_5045767772" description="Putrescine-binding periplasmic protein" evidence="6">
    <location>
        <begin position="17"/>
        <end position="372"/>
    </location>
</feature>
<dbReference type="InterPro" id="IPR001188">
    <property type="entry name" value="Sperm_putr-bd"/>
</dbReference>
<gene>
    <name evidence="7" type="ORF">AAD027_13115</name>
</gene>
<evidence type="ECO:0000313" key="8">
    <source>
        <dbReference type="Proteomes" id="UP001459204"/>
    </source>
</evidence>
<dbReference type="PRINTS" id="PR00909">
    <property type="entry name" value="SPERMDNBNDNG"/>
</dbReference>
<dbReference type="PANTHER" id="PTHR30222:SF12">
    <property type="entry name" value="NORSPERMIDINE SENSOR"/>
    <property type="match status" value="1"/>
</dbReference>
<comment type="subcellular location">
    <subcellularLocation>
        <location evidence="1 5">Periplasm</location>
    </subcellularLocation>
</comment>
<dbReference type="PIRSF" id="PIRSF019574">
    <property type="entry name" value="Periplasmic_polyamine_BP"/>
    <property type="match status" value="1"/>
</dbReference>
<comment type="caution">
    <text evidence="7">The sequence shown here is derived from an EMBL/GenBank/DDBJ whole genome shotgun (WGS) entry which is preliminary data.</text>
</comment>
<sequence length="372" mass="40255">MKLRVLATTLALCTLAACGGKSGGDGAAAGGGKQVNVYNWSDYIADDTIPNFEKATGIKVTYDVFDSNEVLETKLLAGSSGYDVVVPTLNFLGRQIQAGVFLPLDKSKIPNYANLDPAVMQRLESQDPGNEYAVPYMWGTTGIGYNVDKVKAVFGDTDIANSLDIVFKPENVAKLKDCGVTLLDTPSEIIPIALNYLGEDPNSTDPATIDKAAALLKTIRPHIANFHSSQYIDALANGDTCLVIGWSGDIIQARDRAAESGNGVDIAYAIPREGAPQWFDMLSIPKDAKNVDNAYAFINYLLDPQVMADNSNFISFPNAVPKAKALMDKSITEDPTIYPPADVEAKLFTFAIIPPEVDRQYTRIWTELKTGK</sequence>
<evidence type="ECO:0000256" key="5">
    <source>
        <dbReference type="PIRNR" id="PIRNR019574"/>
    </source>
</evidence>
<accession>A0ABU9J250</accession>
<dbReference type="InterPro" id="IPR006059">
    <property type="entry name" value="SBP"/>
</dbReference>
<feature type="signal peptide" evidence="6">
    <location>
        <begin position="1"/>
        <end position="16"/>
    </location>
</feature>
<evidence type="ECO:0000256" key="1">
    <source>
        <dbReference type="ARBA" id="ARBA00004418"/>
    </source>
</evidence>
<evidence type="ECO:0000256" key="2">
    <source>
        <dbReference type="ARBA" id="ARBA00022448"/>
    </source>
</evidence>
<evidence type="ECO:0000313" key="7">
    <source>
        <dbReference type="EMBL" id="MEL1265299.1"/>
    </source>
</evidence>
<keyword evidence="4 5" id="KW-0574">Periplasm</keyword>
<name>A0ABU9J250_9GAMM</name>
<dbReference type="PANTHER" id="PTHR30222">
    <property type="entry name" value="SPERMIDINE/PUTRESCINE-BINDING PERIPLASMIC PROTEIN"/>
    <property type="match status" value="1"/>
</dbReference>
<dbReference type="SUPFAM" id="SSF53850">
    <property type="entry name" value="Periplasmic binding protein-like II"/>
    <property type="match status" value="1"/>
</dbReference>
<proteinExistence type="inferred from homology"/>
<dbReference type="EMBL" id="JBBWWT010000005">
    <property type="protein sequence ID" value="MEL1265299.1"/>
    <property type="molecule type" value="Genomic_DNA"/>
</dbReference>
<evidence type="ECO:0000256" key="3">
    <source>
        <dbReference type="ARBA" id="ARBA00022729"/>
    </source>
</evidence>
<keyword evidence="3 6" id="KW-0732">Signal</keyword>
<dbReference type="Pfam" id="PF13416">
    <property type="entry name" value="SBP_bac_8"/>
    <property type="match status" value="1"/>
</dbReference>
<keyword evidence="8" id="KW-1185">Reference proteome</keyword>
<evidence type="ECO:0000256" key="6">
    <source>
        <dbReference type="SAM" id="SignalP"/>
    </source>
</evidence>
<dbReference type="Proteomes" id="UP001459204">
    <property type="component" value="Unassembled WGS sequence"/>
</dbReference>
<dbReference type="PROSITE" id="PS51257">
    <property type="entry name" value="PROKAR_LIPOPROTEIN"/>
    <property type="match status" value="1"/>
</dbReference>
<comment type="function">
    <text evidence="5">Required for the activity of the bacterial periplasmic transport system of putrescine.</text>
</comment>
<protein>
    <recommendedName>
        <fullName evidence="5">Putrescine-binding periplasmic protein</fullName>
    </recommendedName>
</protein>
<reference evidence="7 8" key="1">
    <citation type="submission" date="2024-04" db="EMBL/GenBank/DDBJ databases">
        <title>Draft genome sequence of Pseudoxanthomonas putridarboris WD12.</title>
        <authorList>
            <person name="Oh J."/>
        </authorList>
    </citation>
    <scope>NUCLEOTIDE SEQUENCE [LARGE SCALE GENOMIC DNA]</scope>
    <source>
        <strain evidence="7 8">WD12</strain>
    </source>
</reference>
<keyword evidence="2 5" id="KW-0813">Transport</keyword>
<organism evidence="7 8">
    <name type="scientific">Pseudoxanthomonas putridarboris</name>
    <dbReference type="NCBI Taxonomy" id="752605"/>
    <lineage>
        <taxon>Bacteria</taxon>
        <taxon>Pseudomonadati</taxon>
        <taxon>Pseudomonadota</taxon>
        <taxon>Gammaproteobacteria</taxon>
        <taxon>Lysobacterales</taxon>
        <taxon>Lysobacteraceae</taxon>
        <taxon>Pseudoxanthomonas</taxon>
    </lineage>
</organism>
<evidence type="ECO:0000256" key="4">
    <source>
        <dbReference type="ARBA" id="ARBA00022764"/>
    </source>
</evidence>
<dbReference type="Gene3D" id="3.40.190.10">
    <property type="entry name" value="Periplasmic binding protein-like II"/>
    <property type="match status" value="2"/>
</dbReference>